<comment type="caution">
    <text evidence="1">The sequence shown here is derived from an EMBL/GenBank/DDBJ whole genome shotgun (WGS) entry which is preliminary data.</text>
</comment>
<proteinExistence type="predicted"/>
<dbReference type="AlphaFoldDB" id="A0A7W9YIJ8"/>
<keyword evidence="2" id="KW-1185">Reference proteome</keyword>
<protein>
    <submittedName>
        <fullName evidence="1">Arc/MetJ family transcription regulator</fullName>
    </submittedName>
</protein>
<name>A0A7W9YIJ8_9ACTN</name>
<dbReference type="Proteomes" id="UP000546642">
    <property type="component" value="Unassembled WGS sequence"/>
</dbReference>
<gene>
    <name evidence="1" type="ORF">HNR23_002822</name>
</gene>
<evidence type="ECO:0000313" key="2">
    <source>
        <dbReference type="Proteomes" id="UP000546642"/>
    </source>
</evidence>
<dbReference type="Pfam" id="PF09957">
    <property type="entry name" value="VapB_antitoxin"/>
    <property type="match status" value="1"/>
</dbReference>
<dbReference type="EMBL" id="JACHDS010000001">
    <property type="protein sequence ID" value="MBB6172762.1"/>
    <property type="molecule type" value="Genomic_DNA"/>
</dbReference>
<dbReference type="RefSeq" id="WP_184076013.1">
    <property type="nucleotide sequence ID" value="NZ_JACHDS010000001.1"/>
</dbReference>
<sequence length="71" mass="8118">MTKVLIDIDDEALTQATELLGTKTKKDTVNAALREVVRQMKRARALADMREHAAEGGFDLDLLMDKRNYRR</sequence>
<dbReference type="InterPro" id="IPR019239">
    <property type="entry name" value="VapB_antitoxin"/>
</dbReference>
<accession>A0A7W9YIJ8</accession>
<reference evidence="1 2" key="1">
    <citation type="submission" date="2020-08" db="EMBL/GenBank/DDBJ databases">
        <title>Sequencing the genomes of 1000 actinobacteria strains.</title>
        <authorList>
            <person name="Klenk H.-P."/>
        </authorList>
    </citation>
    <scope>NUCLEOTIDE SEQUENCE [LARGE SCALE GENOMIC DNA]</scope>
    <source>
        <strain evidence="1 2">DSM 46659</strain>
    </source>
</reference>
<evidence type="ECO:0000313" key="1">
    <source>
        <dbReference type="EMBL" id="MBB6172762.1"/>
    </source>
</evidence>
<organism evidence="1 2">
    <name type="scientific">Nocardiopsis mwathae</name>
    <dbReference type="NCBI Taxonomy" id="1472723"/>
    <lineage>
        <taxon>Bacteria</taxon>
        <taxon>Bacillati</taxon>
        <taxon>Actinomycetota</taxon>
        <taxon>Actinomycetes</taxon>
        <taxon>Streptosporangiales</taxon>
        <taxon>Nocardiopsidaceae</taxon>
        <taxon>Nocardiopsis</taxon>
    </lineage>
</organism>